<keyword evidence="2" id="KW-1133">Transmembrane helix</keyword>
<feature type="compositionally biased region" description="Low complexity" evidence="1">
    <location>
        <begin position="100"/>
        <end position="109"/>
    </location>
</feature>
<dbReference type="Pfam" id="PF13240">
    <property type="entry name" value="Zn_Ribbon_1"/>
    <property type="match status" value="1"/>
</dbReference>
<protein>
    <submittedName>
        <fullName evidence="4">Zinc ribbon domain-containing protein</fullName>
    </submittedName>
</protein>
<dbReference type="EMBL" id="SUTG01000004">
    <property type="protein sequence ID" value="MBE6511862.1"/>
    <property type="molecule type" value="Genomic_DNA"/>
</dbReference>
<evidence type="ECO:0000313" key="4">
    <source>
        <dbReference type="EMBL" id="MBE6511862.1"/>
    </source>
</evidence>
<accession>A0A8T3VKV6</accession>
<feature type="domain" description="Zinc-ribbon" evidence="3">
    <location>
        <begin position="4"/>
        <end position="26"/>
    </location>
</feature>
<feature type="region of interest" description="Disordered" evidence="1">
    <location>
        <begin position="37"/>
        <end position="61"/>
    </location>
</feature>
<comment type="caution">
    <text evidence="4">The sequence shown here is derived from an EMBL/GenBank/DDBJ whole genome shotgun (WGS) entry which is preliminary data.</text>
</comment>
<evidence type="ECO:0000313" key="5">
    <source>
        <dbReference type="Proteomes" id="UP000732619"/>
    </source>
</evidence>
<reference evidence="4" key="1">
    <citation type="submission" date="2019-04" db="EMBL/GenBank/DDBJ databases">
        <title>Evolution of Biomass-Degrading Anaerobic Consortia Revealed by Metagenomics.</title>
        <authorList>
            <person name="Peng X."/>
        </authorList>
    </citation>
    <scope>NUCLEOTIDE SEQUENCE</scope>
    <source>
        <strain evidence="4">SIG14</strain>
    </source>
</reference>
<sequence>MVVFCPNCGAENADSAKFCKQCGQALGANRPIKDNYVNTGIDPSEKVNGNSNLSSNNNSNSKSDNKNLIIICLTIVICALLIAGAMVMFSNSNANDDSDALSDSASLNSGSVDNASDMETSTQATQESYPTIQSGSFSTGSSASDKTYCTVYVGSEHAGEKVKISVLYSYNGYALNQGKVVPKTVSSDGYVKVASASALDYYPDDAYITLYDNDGNVLDTKEIYLNTNSGKQTF</sequence>
<gene>
    <name evidence="4" type="ORF">E7Z75_01745</name>
</gene>
<evidence type="ECO:0000256" key="1">
    <source>
        <dbReference type="SAM" id="MobiDB-lite"/>
    </source>
</evidence>
<dbReference type="Proteomes" id="UP000732619">
    <property type="component" value="Unassembled WGS sequence"/>
</dbReference>
<keyword evidence="2" id="KW-0812">Transmembrane</keyword>
<feature type="compositionally biased region" description="Polar residues" evidence="1">
    <location>
        <begin position="110"/>
        <end position="133"/>
    </location>
</feature>
<evidence type="ECO:0000256" key="2">
    <source>
        <dbReference type="SAM" id="Phobius"/>
    </source>
</evidence>
<proteinExistence type="predicted"/>
<dbReference type="InterPro" id="IPR026870">
    <property type="entry name" value="Zinc_ribbon_dom"/>
</dbReference>
<feature type="compositionally biased region" description="Low complexity" evidence="1">
    <location>
        <begin position="48"/>
        <end position="61"/>
    </location>
</feature>
<feature type="compositionally biased region" description="Low complexity" evidence="1">
    <location>
        <begin position="134"/>
        <end position="143"/>
    </location>
</feature>
<feature type="region of interest" description="Disordered" evidence="1">
    <location>
        <begin position="100"/>
        <end position="143"/>
    </location>
</feature>
<evidence type="ECO:0000259" key="3">
    <source>
        <dbReference type="Pfam" id="PF13240"/>
    </source>
</evidence>
<dbReference type="AlphaFoldDB" id="A0A8T3VKV6"/>
<name>A0A8T3VKV6_METOL</name>
<organism evidence="4 5">
    <name type="scientific">Methanobrevibacter olleyae</name>
    <dbReference type="NCBI Taxonomy" id="294671"/>
    <lineage>
        <taxon>Archaea</taxon>
        <taxon>Methanobacteriati</taxon>
        <taxon>Methanobacteriota</taxon>
        <taxon>Methanomada group</taxon>
        <taxon>Methanobacteria</taxon>
        <taxon>Methanobacteriales</taxon>
        <taxon>Methanobacteriaceae</taxon>
        <taxon>Methanobrevibacter</taxon>
    </lineage>
</organism>
<keyword evidence="2" id="KW-0472">Membrane</keyword>
<feature type="transmembrane region" description="Helical" evidence="2">
    <location>
        <begin position="68"/>
        <end position="89"/>
    </location>
</feature>